<keyword evidence="1" id="KW-0378">Hydrolase</keyword>
<dbReference type="SUPFAM" id="SSF53187">
    <property type="entry name" value="Zn-dependent exopeptidases"/>
    <property type="match status" value="1"/>
</dbReference>
<dbReference type="Gene3D" id="3.40.630.40">
    <property type="entry name" value="Zn-dependent exopeptidases"/>
    <property type="match status" value="1"/>
</dbReference>
<name>A0A2W2B1U9_9HYPH</name>
<accession>A0A2W2B1U9</accession>
<evidence type="ECO:0000313" key="1">
    <source>
        <dbReference type="EMBL" id="PZF78870.1"/>
    </source>
</evidence>
<proteinExistence type="predicted"/>
<evidence type="ECO:0000313" key="2">
    <source>
        <dbReference type="Proteomes" id="UP000248795"/>
    </source>
</evidence>
<reference evidence="2" key="1">
    <citation type="submission" date="2018-06" db="EMBL/GenBank/DDBJ databases">
        <title>Aestuariibacter litoralis strain KCTC 52945T.</title>
        <authorList>
            <person name="Li X."/>
            <person name="Salam N."/>
            <person name="Li J.-L."/>
            <person name="Chen Y.-M."/>
            <person name="Yang Z.-W."/>
            <person name="Zhang L.-Y."/>
            <person name="Han M.-X."/>
            <person name="Xiao M."/>
            <person name="Li W.-J."/>
        </authorList>
    </citation>
    <scope>NUCLEOTIDE SEQUENCE [LARGE SCALE GENOMIC DNA]</scope>
    <source>
        <strain evidence="2">KCTC 52945</strain>
    </source>
</reference>
<protein>
    <submittedName>
        <fullName evidence="1">N-formylglutamate amidohydrolase</fullName>
    </submittedName>
</protein>
<dbReference type="AlphaFoldDB" id="A0A2W2B1U9"/>
<dbReference type="EMBL" id="QKVK01000001">
    <property type="protein sequence ID" value="PZF78870.1"/>
    <property type="molecule type" value="Genomic_DNA"/>
</dbReference>
<keyword evidence="2" id="KW-1185">Reference proteome</keyword>
<dbReference type="PIRSF" id="PIRSF029730">
    <property type="entry name" value="UCP029730"/>
    <property type="match status" value="1"/>
</dbReference>
<dbReference type="GO" id="GO:0016787">
    <property type="term" value="F:hydrolase activity"/>
    <property type="evidence" value="ECO:0007669"/>
    <property type="project" value="UniProtKB-KW"/>
</dbReference>
<sequence length="249" mass="27404">MGALLQQGEESPFIAVNAQGRSPFVLICEHASNTLPKALGTLGLPEADLTRHIAWDIGAEKVARLLSRLMDAPLLLQRYSRLAYDCNRPPESPDSIPEVSELTAIPGNKKLSAADRLARARDIYRPFHDGVSAVLDKRAAEGQRSLVVSIHSFTPVYKGKPRSVELGILHDRDTTLSSKLIKSFPNIDARLNEPYGPKDGVLHTLNLHGFARGLQHAMIEIRNDLVATERGQDEWAQRLSVPLIQAATK</sequence>
<dbReference type="InterPro" id="IPR011227">
    <property type="entry name" value="UCP029730"/>
</dbReference>
<gene>
    <name evidence="1" type="ORF">DK847_03510</name>
</gene>
<comment type="caution">
    <text evidence="1">The sequence shown here is derived from an EMBL/GenBank/DDBJ whole genome shotgun (WGS) entry which is preliminary data.</text>
</comment>
<dbReference type="Proteomes" id="UP000248795">
    <property type="component" value="Unassembled WGS sequence"/>
</dbReference>
<dbReference type="InterPro" id="IPR007709">
    <property type="entry name" value="N-FG_amidohydro"/>
</dbReference>
<dbReference type="Pfam" id="PF05013">
    <property type="entry name" value="FGase"/>
    <property type="match status" value="1"/>
</dbReference>
<organism evidence="1 2">
    <name type="scientific">Aestuariivirga litoralis</name>
    <dbReference type="NCBI Taxonomy" id="2650924"/>
    <lineage>
        <taxon>Bacteria</taxon>
        <taxon>Pseudomonadati</taxon>
        <taxon>Pseudomonadota</taxon>
        <taxon>Alphaproteobacteria</taxon>
        <taxon>Hyphomicrobiales</taxon>
        <taxon>Aestuariivirgaceae</taxon>
        <taxon>Aestuariivirga</taxon>
    </lineage>
</organism>
<dbReference type="RefSeq" id="WP_111196198.1">
    <property type="nucleotide sequence ID" value="NZ_QKVK01000001.1"/>
</dbReference>